<dbReference type="InterPro" id="IPR042185">
    <property type="entry name" value="Serpin_sf_2"/>
</dbReference>
<feature type="signal peptide" evidence="1">
    <location>
        <begin position="1"/>
        <end position="19"/>
    </location>
</feature>
<feature type="domain" description="Serpin" evidence="2">
    <location>
        <begin position="33"/>
        <end position="218"/>
    </location>
</feature>
<evidence type="ECO:0000313" key="3">
    <source>
        <dbReference type="Ensembl" id="ENSGWIP00000037184.1"/>
    </source>
</evidence>
<dbReference type="GO" id="GO:0004867">
    <property type="term" value="F:serine-type endopeptidase inhibitor activity"/>
    <property type="evidence" value="ECO:0007669"/>
    <property type="project" value="InterPro"/>
</dbReference>
<dbReference type="PANTHER" id="PTHR11461">
    <property type="entry name" value="SERINE PROTEASE INHIBITOR, SERPIN"/>
    <property type="match status" value="1"/>
</dbReference>
<feature type="chain" id="PRO_5034413191" description="Serpin domain-containing protein" evidence="1">
    <location>
        <begin position="20"/>
        <end position="226"/>
    </location>
</feature>
<dbReference type="InterPro" id="IPR042178">
    <property type="entry name" value="Serpin_sf_1"/>
</dbReference>
<dbReference type="InterPro" id="IPR036186">
    <property type="entry name" value="Serpin_sf"/>
</dbReference>
<keyword evidence="4" id="KW-1185">Reference proteome</keyword>
<dbReference type="InterPro" id="IPR000215">
    <property type="entry name" value="Serpin_fam"/>
</dbReference>
<dbReference type="PANTHER" id="PTHR11461:SF191">
    <property type="entry name" value="PROTEIN Z-DEPENDENT PROTEASE INHIBITOR"/>
    <property type="match status" value="1"/>
</dbReference>
<dbReference type="Gene3D" id="2.30.39.10">
    <property type="entry name" value="Alpha-1-antitrypsin, domain 1"/>
    <property type="match status" value="1"/>
</dbReference>
<evidence type="ECO:0000259" key="2">
    <source>
        <dbReference type="Pfam" id="PF00079"/>
    </source>
</evidence>
<protein>
    <recommendedName>
        <fullName evidence="2">Serpin domain-containing protein</fullName>
    </recommendedName>
</protein>
<dbReference type="Pfam" id="PF00079">
    <property type="entry name" value="Serpin"/>
    <property type="match status" value="1"/>
</dbReference>
<sequence>MTSCMTAPLILVLVLMVSAQTLDPSVTDLNSRMSEFGAGLYRSVAKRSDDNMLLAPFTLTAGLLALLSATDGPTQNQLIQSLSLSGLSPSTIPGRSENLVLTEGLNLQQGWSLLPPQGFQTSSSFLLLVQEKFGGKIQSLPYTQPDEAMDAINRWAAEQSGERVKELLRDLQTLCVSAHFSPPFNASFTQDERFYVDSYHTVMVPMMLRADKYFLAYDRSDDWPRA</sequence>
<name>A0A8C5GZQ1_GOUWI</name>
<dbReference type="AlphaFoldDB" id="A0A8C5GZQ1"/>
<reference evidence="3" key="1">
    <citation type="submission" date="2025-08" db="UniProtKB">
        <authorList>
            <consortium name="Ensembl"/>
        </authorList>
    </citation>
    <scope>IDENTIFICATION</scope>
</reference>
<dbReference type="Proteomes" id="UP000694680">
    <property type="component" value="Unassembled WGS sequence"/>
</dbReference>
<dbReference type="SUPFAM" id="SSF56574">
    <property type="entry name" value="Serpins"/>
    <property type="match status" value="1"/>
</dbReference>
<proteinExistence type="predicted"/>
<accession>A0A8C5GZQ1</accession>
<keyword evidence="1" id="KW-0732">Signal</keyword>
<dbReference type="InterPro" id="IPR023796">
    <property type="entry name" value="Serpin_dom"/>
</dbReference>
<dbReference type="Gene3D" id="3.30.497.10">
    <property type="entry name" value="Antithrombin, subunit I, domain 2"/>
    <property type="match status" value="1"/>
</dbReference>
<organism evidence="3 4">
    <name type="scientific">Gouania willdenowi</name>
    <name type="common">Blunt-snouted clingfish</name>
    <name type="synonym">Lepadogaster willdenowi</name>
    <dbReference type="NCBI Taxonomy" id="441366"/>
    <lineage>
        <taxon>Eukaryota</taxon>
        <taxon>Metazoa</taxon>
        <taxon>Chordata</taxon>
        <taxon>Craniata</taxon>
        <taxon>Vertebrata</taxon>
        <taxon>Euteleostomi</taxon>
        <taxon>Actinopterygii</taxon>
        <taxon>Neopterygii</taxon>
        <taxon>Teleostei</taxon>
        <taxon>Neoteleostei</taxon>
        <taxon>Acanthomorphata</taxon>
        <taxon>Ovalentaria</taxon>
        <taxon>Blenniimorphae</taxon>
        <taxon>Blenniiformes</taxon>
        <taxon>Gobiesocoidei</taxon>
        <taxon>Gobiesocidae</taxon>
        <taxon>Gobiesocinae</taxon>
        <taxon>Gouania</taxon>
    </lineage>
</organism>
<reference evidence="3" key="2">
    <citation type="submission" date="2025-09" db="UniProtKB">
        <authorList>
            <consortium name="Ensembl"/>
        </authorList>
    </citation>
    <scope>IDENTIFICATION</scope>
</reference>
<dbReference type="GO" id="GO:0005615">
    <property type="term" value="C:extracellular space"/>
    <property type="evidence" value="ECO:0007669"/>
    <property type="project" value="InterPro"/>
</dbReference>
<dbReference type="Ensembl" id="ENSGWIT00000040494.1">
    <property type="protein sequence ID" value="ENSGWIP00000037184.1"/>
    <property type="gene ID" value="ENSGWIG00000019105.1"/>
</dbReference>
<evidence type="ECO:0000256" key="1">
    <source>
        <dbReference type="SAM" id="SignalP"/>
    </source>
</evidence>
<evidence type="ECO:0000313" key="4">
    <source>
        <dbReference type="Proteomes" id="UP000694680"/>
    </source>
</evidence>